<dbReference type="EMBL" id="BSXV01000906">
    <property type="protein sequence ID" value="GME91075.1"/>
    <property type="molecule type" value="Genomic_DNA"/>
</dbReference>
<organism evidence="1 2">
    <name type="scientific">Candida boidinii</name>
    <name type="common">Yeast</name>
    <dbReference type="NCBI Taxonomy" id="5477"/>
    <lineage>
        <taxon>Eukaryota</taxon>
        <taxon>Fungi</taxon>
        <taxon>Dikarya</taxon>
        <taxon>Ascomycota</taxon>
        <taxon>Saccharomycotina</taxon>
        <taxon>Pichiomycetes</taxon>
        <taxon>Pichiales</taxon>
        <taxon>Pichiaceae</taxon>
        <taxon>Ogataea</taxon>
        <taxon>Ogataea/Candida clade</taxon>
    </lineage>
</organism>
<sequence length="280" mass="32748">MVPSAVQTKKRWNPKGWFTEHEEKIIVNKILRDDPTKGDMNNRQGITIRMLYDAIRDYHLWPVYIIGIIAYIPTNVLTAYLTLVLRSMGFNRFDVNLLTIPYNVLHIILLLLITKFSEIVNERSFVCLLQPLYIVPLLGVLRWWKGSMVEKWPTWIVATLLLGNPYIHAICVGWCSRNSRSIKTRTVSASLYNMFVQAGGIIASNIYRPDDKPLYHRGNSILFGLAFAMFPILLSTKAFYVYINHRREKKWQSMTEEEREDYIKNTEDEGSYRLDFRFAT</sequence>
<gene>
    <name evidence="1" type="ORF">Cboi01_000214200</name>
</gene>
<comment type="caution">
    <text evidence="1">The sequence shown here is derived from an EMBL/GenBank/DDBJ whole genome shotgun (WGS) entry which is preliminary data.</text>
</comment>
<proteinExistence type="predicted"/>
<dbReference type="Proteomes" id="UP001165101">
    <property type="component" value="Unassembled WGS sequence"/>
</dbReference>
<name>A0ACB5TMM8_CANBO</name>
<accession>A0ACB5TMM8</accession>
<evidence type="ECO:0000313" key="1">
    <source>
        <dbReference type="EMBL" id="GME91075.1"/>
    </source>
</evidence>
<reference evidence="1" key="1">
    <citation type="submission" date="2023-04" db="EMBL/GenBank/DDBJ databases">
        <title>Candida boidinii NBRC 1967.</title>
        <authorList>
            <person name="Ichikawa N."/>
            <person name="Sato H."/>
            <person name="Tonouchi N."/>
        </authorList>
    </citation>
    <scope>NUCLEOTIDE SEQUENCE</scope>
    <source>
        <strain evidence="1">NBRC 1967</strain>
    </source>
</reference>
<protein>
    <submittedName>
        <fullName evidence="1">Unnamed protein product</fullName>
    </submittedName>
</protein>
<keyword evidence="2" id="KW-1185">Reference proteome</keyword>
<evidence type="ECO:0000313" key="2">
    <source>
        <dbReference type="Proteomes" id="UP001165101"/>
    </source>
</evidence>